<name>A0A383DPM4_9ZZZZ</name>
<proteinExistence type="predicted"/>
<dbReference type="EMBL" id="UINC01219123">
    <property type="protein sequence ID" value="SVE46451.1"/>
    <property type="molecule type" value="Genomic_DNA"/>
</dbReference>
<accession>A0A383DPM4</accession>
<evidence type="ECO:0008006" key="2">
    <source>
        <dbReference type="Google" id="ProtNLM"/>
    </source>
</evidence>
<sequence length="81" mass="9250">MKSELTPGQIERYQQDGVVVVEGLLDAEELQTWRTYVDEAVANRQDRKLANGDMKSAIPRSTTRFYHMVRARISPRADGAR</sequence>
<evidence type="ECO:0000313" key="1">
    <source>
        <dbReference type="EMBL" id="SVE46451.1"/>
    </source>
</evidence>
<gene>
    <name evidence="1" type="ORF">METZ01_LOCUS499305</name>
</gene>
<reference evidence="1" key="1">
    <citation type="submission" date="2018-05" db="EMBL/GenBank/DDBJ databases">
        <authorList>
            <person name="Lanie J.A."/>
            <person name="Ng W.-L."/>
            <person name="Kazmierczak K.M."/>
            <person name="Andrzejewski T.M."/>
            <person name="Davidsen T.M."/>
            <person name="Wayne K.J."/>
            <person name="Tettelin H."/>
            <person name="Glass J.I."/>
            <person name="Rusch D."/>
            <person name="Podicherti R."/>
            <person name="Tsui H.-C.T."/>
            <person name="Winkler M.E."/>
        </authorList>
    </citation>
    <scope>NUCLEOTIDE SEQUENCE</scope>
</reference>
<protein>
    <recommendedName>
        <fullName evidence="2">Phytanoyl-CoA dioxygenase family protein</fullName>
    </recommendedName>
</protein>
<organism evidence="1">
    <name type="scientific">marine metagenome</name>
    <dbReference type="NCBI Taxonomy" id="408172"/>
    <lineage>
        <taxon>unclassified sequences</taxon>
        <taxon>metagenomes</taxon>
        <taxon>ecological metagenomes</taxon>
    </lineage>
</organism>
<dbReference type="AlphaFoldDB" id="A0A383DPM4"/>
<dbReference type="Gene3D" id="2.60.120.620">
    <property type="entry name" value="q2cbj1_9rhob like domain"/>
    <property type="match status" value="1"/>
</dbReference>
<dbReference type="SUPFAM" id="SSF51197">
    <property type="entry name" value="Clavaminate synthase-like"/>
    <property type="match status" value="1"/>
</dbReference>